<dbReference type="GO" id="GO:0008198">
    <property type="term" value="F:ferrous iron binding"/>
    <property type="evidence" value="ECO:0007669"/>
    <property type="project" value="InterPro"/>
</dbReference>
<keyword evidence="4" id="KW-0862">Zinc</keyword>
<evidence type="ECO:0000313" key="7">
    <source>
        <dbReference type="EMBL" id="RAJ11161.1"/>
    </source>
</evidence>
<evidence type="ECO:0000256" key="2">
    <source>
        <dbReference type="ARBA" id="ARBA00007581"/>
    </source>
</evidence>
<evidence type="ECO:0000256" key="3">
    <source>
        <dbReference type="ARBA" id="ARBA00022723"/>
    </source>
</evidence>
<dbReference type="PANTHER" id="PTHR30096:SF0">
    <property type="entry name" value="4,5-DOPA DIOXYGENASE EXTRADIOL-LIKE PROTEIN"/>
    <property type="match status" value="1"/>
</dbReference>
<protein>
    <submittedName>
        <fullName evidence="7">4,5-DOPA dioxygenase extradiol</fullName>
    </submittedName>
</protein>
<evidence type="ECO:0000256" key="4">
    <source>
        <dbReference type="ARBA" id="ARBA00022833"/>
    </source>
</evidence>
<dbReference type="PIRSF" id="PIRSF006157">
    <property type="entry name" value="Doxgns_DODA"/>
    <property type="match status" value="1"/>
</dbReference>
<keyword evidence="7" id="KW-0223">Dioxygenase</keyword>
<evidence type="ECO:0000256" key="1">
    <source>
        <dbReference type="ARBA" id="ARBA00001947"/>
    </source>
</evidence>
<dbReference type="Gene3D" id="3.40.830.10">
    <property type="entry name" value="LigB-like"/>
    <property type="match status" value="1"/>
</dbReference>
<dbReference type="InterPro" id="IPR004183">
    <property type="entry name" value="Xdiol_dOase_suB"/>
</dbReference>
<dbReference type="CDD" id="cd07363">
    <property type="entry name" value="45_DOPA_Dioxygenase"/>
    <property type="match status" value="1"/>
</dbReference>
<evidence type="ECO:0000259" key="6">
    <source>
        <dbReference type="Pfam" id="PF02900"/>
    </source>
</evidence>
<organism evidence="7 8">
    <name type="scientific">Chitinophaga skermanii</name>
    <dbReference type="NCBI Taxonomy" id="331697"/>
    <lineage>
        <taxon>Bacteria</taxon>
        <taxon>Pseudomonadati</taxon>
        <taxon>Bacteroidota</taxon>
        <taxon>Chitinophagia</taxon>
        <taxon>Chitinophagales</taxon>
        <taxon>Chitinophagaceae</taxon>
        <taxon>Chitinophaga</taxon>
    </lineage>
</organism>
<evidence type="ECO:0000256" key="5">
    <source>
        <dbReference type="ARBA" id="ARBA00023002"/>
    </source>
</evidence>
<comment type="caution">
    <text evidence="7">The sequence shown here is derived from an EMBL/GenBank/DDBJ whole genome shotgun (WGS) entry which is preliminary data.</text>
</comment>
<gene>
    <name evidence="7" type="ORF">LX64_00769</name>
</gene>
<accession>A0A327R3D0</accession>
<dbReference type="Proteomes" id="UP000249547">
    <property type="component" value="Unassembled WGS sequence"/>
</dbReference>
<proteinExistence type="inferred from homology"/>
<keyword evidence="5" id="KW-0560">Oxidoreductase</keyword>
<reference evidence="7 8" key="1">
    <citation type="submission" date="2018-06" db="EMBL/GenBank/DDBJ databases">
        <title>Genomic Encyclopedia of Archaeal and Bacterial Type Strains, Phase II (KMG-II): from individual species to whole genera.</title>
        <authorList>
            <person name="Goeker M."/>
        </authorList>
    </citation>
    <scope>NUCLEOTIDE SEQUENCE [LARGE SCALE GENOMIC DNA]</scope>
    <source>
        <strain evidence="7 8">DSM 23857</strain>
    </source>
</reference>
<dbReference type="SUPFAM" id="SSF53213">
    <property type="entry name" value="LigB-like"/>
    <property type="match status" value="1"/>
</dbReference>
<dbReference type="Pfam" id="PF02900">
    <property type="entry name" value="LigB"/>
    <property type="match status" value="1"/>
</dbReference>
<comment type="cofactor">
    <cofactor evidence="1">
        <name>Zn(2+)</name>
        <dbReference type="ChEBI" id="CHEBI:29105"/>
    </cofactor>
</comment>
<sequence length="278" mass="31621">MERKHFLKLLTFLPIIAEAKGLERLLGKNFTFDNSQTMPVFFIGHGDPNNAFLDNPFTQSLRRMAASLPQKPSAILVISAHWQSLDNTFISTKSNYTSSYYPVQGASGLAGSFLEENPTLQADDQRELDHGAWAILKHLSPNADIPVMEMSIDLAKPLNEHWKLAQQLNTLRNKGVLIIGSGNIVHNLELSTLHMFSQKPYGWALEFDEWVKKKIDDRDFLSLLLYQQQGKMARKSVPTLDHYLPMLYALALMRKNEPITHTYEEVFAGISMRCFRIG</sequence>
<keyword evidence="8" id="KW-1185">Reference proteome</keyword>
<name>A0A327R3D0_9BACT</name>
<comment type="similarity">
    <text evidence="2">Belongs to the DODA-type extradiol aromatic ring-opening dioxygenase family.</text>
</comment>
<evidence type="ECO:0000313" key="8">
    <source>
        <dbReference type="Proteomes" id="UP000249547"/>
    </source>
</evidence>
<dbReference type="EMBL" id="QLLL01000001">
    <property type="protein sequence ID" value="RAJ11161.1"/>
    <property type="molecule type" value="Genomic_DNA"/>
</dbReference>
<dbReference type="AlphaFoldDB" id="A0A327R3D0"/>
<dbReference type="InterPro" id="IPR014436">
    <property type="entry name" value="Extradiol_dOase_DODA"/>
</dbReference>
<feature type="domain" description="Extradiol ring-cleavage dioxygenase class III enzyme subunit B" evidence="6">
    <location>
        <begin position="59"/>
        <end position="258"/>
    </location>
</feature>
<dbReference type="GO" id="GO:0016702">
    <property type="term" value="F:oxidoreductase activity, acting on single donors with incorporation of molecular oxygen, incorporation of two atoms of oxygen"/>
    <property type="evidence" value="ECO:0007669"/>
    <property type="project" value="UniProtKB-ARBA"/>
</dbReference>
<keyword evidence="3" id="KW-0479">Metal-binding</keyword>
<dbReference type="GO" id="GO:0008270">
    <property type="term" value="F:zinc ion binding"/>
    <property type="evidence" value="ECO:0007669"/>
    <property type="project" value="InterPro"/>
</dbReference>
<dbReference type="RefSeq" id="WP_111596256.1">
    <property type="nucleotide sequence ID" value="NZ_QLLL01000001.1"/>
</dbReference>
<dbReference type="OrthoDB" id="632824at2"/>
<dbReference type="PANTHER" id="PTHR30096">
    <property type="entry name" value="4,5-DOPA DIOXYGENASE EXTRADIOL-LIKE PROTEIN"/>
    <property type="match status" value="1"/>
</dbReference>